<dbReference type="InterPro" id="IPR050113">
    <property type="entry name" value="Ub_conjugating_enzyme"/>
</dbReference>
<feature type="compositionally biased region" description="Low complexity" evidence="2">
    <location>
        <begin position="1"/>
        <end position="13"/>
    </location>
</feature>
<dbReference type="STRING" id="27342.A0A0H2RWU5"/>
<keyword evidence="5" id="KW-1185">Reference proteome</keyword>
<dbReference type="EMBL" id="KQ085915">
    <property type="protein sequence ID" value="KLO16490.1"/>
    <property type="molecule type" value="Genomic_DNA"/>
</dbReference>
<evidence type="ECO:0000256" key="2">
    <source>
        <dbReference type="SAM" id="MobiDB-lite"/>
    </source>
</evidence>
<dbReference type="InterPro" id="IPR016135">
    <property type="entry name" value="UBQ-conjugating_enzyme/RWD"/>
</dbReference>
<protein>
    <submittedName>
        <fullName evidence="4">UBC-like protein</fullName>
    </submittedName>
</protein>
<dbReference type="InterPro" id="IPR000608">
    <property type="entry name" value="UBC"/>
</dbReference>
<dbReference type="InParanoid" id="A0A0H2RWU5"/>
<dbReference type="PROSITE" id="PS50127">
    <property type="entry name" value="UBC_2"/>
    <property type="match status" value="1"/>
</dbReference>
<feature type="region of interest" description="Disordered" evidence="2">
    <location>
        <begin position="190"/>
        <end position="212"/>
    </location>
</feature>
<dbReference type="OrthoDB" id="5596422at2759"/>
<evidence type="ECO:0000313" key="5">
    <source>
        <dbReference type="Proteomes" id="UP000053477"/>
    </source>
</evidence>
<feature type="domain" description="UBC core" evidence="3">
    <location>
        <begin position="34"/>
        <end position="187"/>
    </location>
</feature>
<dbReference type="Gene3D" id="3.10.110.10">
    <property type="entry name" value="Ubiquitin Conjugating Enzyme"/>
    <property type="match status" value="1"/>
</dbReference>
<keyword evidence="1" id="KW-0833">Ubl conjugation pathway</keyword>
<organism evidence="4 5">
    <name type="scientific">Schizopora paradoxa</name>
    <dbReference type="NCBI Taxonomy" id="27342"/>
    <lineage>
        <taxon>Eukaryota</taxon>
        <taxon>Fungi</taxon>
        <taxon>Dikarya</taxon>
        <taxon>Basidiomycota</taxon>
        <taxon>Agaricomycotina</taxon>
        <taxon>Agaricomycetes</taxon>
        <taxon>Hymenochaetales</taxon>
        <taxon>Schizoporaceae</taxon>
        <taxon>Schizopora</taxon>
    </lineage>
</organism>
<dbReference type="CDD" id="cd23814">
    <property type="entry name" value="UEV_AKTIP"/>
    <property type="match status" value="1"/>
</dbReference>
<dbReference type="Proteomes" id="UP000053477">
    <property type="component" value="Unassembled WGS sequence"/>
</dbReference>
<dbReference type="SUPFAM" id="SSF54495">
    <property type="entry name" value="UBC-like"/>
    <property type="match status" value="1"/>
</dbReference>
<dbReference type="SMART" id="SM00212">
    <property type="entry name" value="UBCc"/>
    <property type="match status" value="1"/>
</dbReference>
<reference evidence="4 5" key="1">
    <citation type="submission" date="2015-04" db="EMBL/GenBank/DDBJ databases">
        <title>Complete genome sequence of Schizopora paradoxa KUC8140, a cosmopolitan wood degrader in East Asia.</title>
        <authorList>
            <consortium name="DOE Joint Genome Institute"/>
            <person name="Min B."/>
            <person name="Park H."/>
            <person name="Jang Y."/>
            <person name="Kim J.-J."/>
            <person name="Kim K.H."/>
            <person name="Pangilinan J."/>
            <person name="Lipzen A."/>
            <person name="Riley R."/>
            <person name="Grigoriev I.V."/>
            <person name="Spatafora J.W."/>
            <person name="Choi I.-G."/>
        </authorList>
    </citation>
    <scope>NUCLEOTIDE SEQUENCE [LARGE SCALE GENOMIC DNA]</scope>
    <source>
        <strain evidence="4 5">KUC8140</strain>
    </source>
</reference>
<evidence type="ECO:0000256" key="1">
    <source>
        <dbReference type="ARBA" id="ARBA00022786"/>
    </source>
</evidence>
<sequence length="237" mass="26398">MSSKPLSKPSVPSNAQSSSKVITSVSTAPEPSFLAQAELSMEYASLQNKDHLPLGMVVLPSPKSMLLWEGVLFVHQGYYADAVLKFHITFTEDYPNQMPTVKFLTDIFHPLVSQEDGILNMIPRFSPWRPKQDHVFDVLHFIKLAFKKQMLDNVKESDCLNKEAYKYREATASFAGLATQAASLSNSGPALFDSSNHTQANSAKNSKSGPQTSDVFFHEVKEEEIVAMQDRLGLKAW</sequence>
<evidence type="ECO:0000313" key="4">
    <source>
        <dbReference type="EMBL" id="KLO16490.1"/>
    </source>
</evidence>
<dbReference type="Pfam" id="PF00179">
    <property type="entry name" value="UQ_con"/>
    <property type="match status" value="1"/>
</dbReference>
<accession>A0A0H2RWU5</accession>
<dbReference type="PANTHER" id="PTHR24067">
    <property type="entry name" value="UBIQUITIN-CONJUGATING ENZYME E2"/>
    <property type="match status" value="1"/>
</dbReference>
<feature type="region of interest" description="Disordered" evidence="2">
    <location>
        <begin position="1"/>
        <end position="20"/>
    </location>
</feature>
<gene>
    <name evidence="4" type="ORF">SCHPADRAFT_869646</name>
</gene>
<proteinExistence type="predicted"/>
<name>A0A0H2RWU5_9AGAM</name>
<evidence type="ECO:0000259" key="3">
    <source>
        <dbReference type="PROSITE" id="PS50127"/>
    </source>
</evidence>
<dbReference type="AlphaFoldDB" id="A0A0H2RWU5"/>